<name>A0ABP8GTT1_9BURK</name>
<dbReference type="InterPro" id="IPR006283">
    <property type="entry name" value="ThiL-like"/>
</dbReference>
<organism evidence="5 6">
    <name type="scientific">Pigmentiphaga soli</name>
    <dbReference type="NCBI Taxonomy" id="1007095"/>
    <lineage>
        <taxon>Bacteria</taxon>
        <taxon>Pseudomonadati</taxon>
        <taxon>Pseudomonadota</taxon>
        <taxon>Betaproteobacteria</taxon>
        <taxon>Burkholderiales</taxon>
        <taxon>Alcaligenaceae</taxon>
        <taxon>Pigmentiphaga</taxon>
    </lineage>
</organism>
<feature type="binding site" evidence="2">
    <location>
        <position position="216"/>
    </location>
    <ligand>
        <name>ATP</name>
        <dbReference type="ChEBI" id="CHEBI:30616"/>
    </ligand>
</feature>
<feature type="binding site" evidence="2">
    <location>
        <position position="43"/>
    </location>
    <ligand>
        <name>Mg(2+)</name>
        <dbReference type="ChEBI" id="CHEBI:18420"/>
        <label>1</label>
    </ligand>
</feature>
<feature type="binding site" evidence="2">
    <location>
        <position position="71"/>
    </location>
    <ligand>
        <name>Mg(2+)</name>
        <dbReference type="ChEBI" id="CHEBI:18420"/>
        <label>2</label>
    </ligand>
</feature>
<dbReference type="InterPro" id="IPR036676">
    <property type="entry name" value="PurM-like_C_sf"/>
</dbReference>
<sequence>MAGGEFDLIRRWFARPAPAGVLGVGDDCALLPPARGALAVSTDLLLEGRHFFADVDPEALGHKALAVNLSDLAAMGAAPTAFVLGLALPAADDAWLEGFSRGLFALADAHGCALVGGDTTRSAGGVAISITVFGELPPEQALKRAGARVGDDIWLSGQLGAADVALRLLRGEPGVAAPAQRDALLAATRDALERPQPRVALGLALRGVAHAAIDISDGLLQDLGHILAASGCGARLRVDELPVAPALADVPPALRRRAALGGGDVYELCFTAPPARRDLVLAAAAGTGVPVARVGVIEAAPGLRAVDDAGAPVSDLPGGFDHFAERP</sequence>
<proteinExistence type="inferred from homology"/>
<comment type="caution">
    <text evidence="2">Lacks conserved residue(s) required for the propagation of feature annotation.</text>
</comment>
<feature type="binding site" evidence="2">
    <location>
        <position position="144"/>
    </location>
    <ligand>
        <name>ATP</name>
        <dbReference type="ChEBI" id="CHEBI:30616"/>
    </ligand>
</feature>
<keyword evidence="2" id="KW-0067">ATP-binding</keyword>
<reference evidence="6" key="1">
    <citation type="journal article" date="2019" name="Int. J. Syst. Evol. Microbiol.">
        <title>The Global Catalogue of Microorganisms (GCM) 10K type strain sequencing project: providing services to taxonomists for standard genome sequencing and annotation.</title>
        <authorList>
            <consortium name="The Broad Institute Genomics Platform"/>
            <consortium name="The Broad Institute Genome Sequencing Center for Infectious Disease"/>
            <person name="Wu L."/>
            <person name="Ma J."/>
        </authorList>
    </citation>
    <scope>NUCLEOTIDE SEQUENCE [LARGE SCALE GENOMIC DNA]</scope>
    <source>
        <strain evidence="6">JCM 17666</strain>
    </source>
</reference>
<feature type="binding site" evidence="2">
    <location>
        <position position="43"/>
    </location>
    <ligand>
        <name>Mg(2+)</name>
        <dbReference type="ChEBI" id="CHEBI:18420"/>
        <label>2</label>
    </ligand>
</feature>
<dbReference type="Gene3D" id="3.30.1330.10">
    <property type="entry name" value="PurM-like, N-terminal domain"/>
    <property type="match status" value="1"/>
</dbReference>
<comment type="similarity">
    <text evidence="2">Belongs to the thiamine-monophosphate kinase family.</text>
</comment>
<feature type="binding site" evidence="2">
    <location>
        <position position="50"/>
    </location>
    <ligand>
        <name>substrate</name>
    </ligand>
</feature>
<dbReference type="InterPro" id="IPR036921">
    <property type="entry name" value="PurM-like_N_sf"/>
</dbReference>
<keyword evidence="2" id="KW-0808">Transferase</keyword>
<comment type="miscellaneous">
    <text evidence="2">Reaction mechanism of ThiL seems to utilize a direct, inline transfer of the gamma-phosphate of ATP to TMP rather than a phosphorylated enzyme intermediate.</text>
</comment>
<evidence type="ECO:0000256" key="2">
    <source>
        <dbReference type="HAMAP-Rule" id="MF_02128"/>
    </source>
</evidence>
<dbReference type="RefSeq" id="WP_345248181.1">
    <property type="nucleotide sequence ID" value="NZ_BAABFO010000006.1"/>
</dbReference>
<feature type="binding site" evidence="2">
    <location>
        <begin position="117"/>
        <end position="118"/>
    </location>
    <ligand>
        <name>ATP</name>
        <dbReference type="ChEBI" id="CHEBI:30616"/>
    </ligand>
</feature>
<dbReference type="InterPro" id="IPR010918">
    <property type="entry name" value="PurM-like_C_dom"/>
</dbReference>
<keyword evidence="6" id="KW-1185">Reference proteome</keyword>
<protein>
    <recommendedName>
        <fullName evidence="2">Thiamine-monophosphate kinase</fullName>
        <shortName evidence="2">TMP kinase</shortName>
        <shortName evidence="2">Thiamine-phosphate kinase</shortName>
        <ecNumber evidence="2">2.7.4.16</ecNumber>
    </recommendedName>
</protein>
<comment type="pathway">
    <text evidence="2">Cofactor biosynthesis; thiamine diphosphate biosynthesis; thiamine diphosphate from thiamine phosphate: step 1/1.</text>
</comment>
<feature type="binding site" evidence="2">
    <location>
        <position position="71"/>
    </location>
    <ligand>
        <name>Mg(2+)</name>
        <dbReference type="ChEBI" id="CHEBI:18420"/>
        <label>4</label>
    </ligand>
</feature>
<feature type="binding site" evidence="2">
    <location>
        <position position="42"/>
    </location>
    <ligand>
        <name>Mg(2+)</name>
        <dbReference type="ChEBI" id="CHEBI:18420"/>
        <label>1</label>
    </ligand>
</feature>
<dbReference type="CDD" id="cd02194">
    <property type="entry name" value="ThiL"/>
    <property type="match status" value="1"/>
</dbReference>
<dbReference type="InterPro" id="IPR016188">
    <property type="entry name" value="PurM-like_N"/>
</dbReference>
<keyword evidence="2" id="KW-0479">Metal-binding</keyword>
<dbReference type="Pfam" id="PF02769">
    <property type="entry name" value="AIRS_C"/>
    <property type="match status" value="1"/>
</dbReference>
<dbReference type="PIRSF" id="PIRSF005303">
    <property type="entry name" value="Thiam_monoph_kin"/>
    <property type="match status" value="1"/>
</dbReference>
<comment type="caution">
    <text evidence="5">The sequence shown here is derived from an EMBL/GenBank/DDBJ whole genome shotgun (WGS) entry which is preliminary data.</text>
</comment>
<dbReference type="SUPFAM" id="SSF55326">
    <property type="entry name" value="PurM N-terminal domain-like"/>
    <property type="match status" value="1"/>
</dbReference>
<feature type="domain" description="PurM-like N-terminal" evidence="3">
    <location>
        <begin position="25"/>
        <end position="135"/>
    </location>
</feature>
<dbReference type="EMBL" id="BAABFO010000006">
    <property type="protein sequence ID" value="GAA4329523.1"/>
    <property type="molecule type" value="Genomic_DNA"/>
</dbReference>
<gene>
    <name evidence="2 5" type="primary">thiL</name>
    <name evidence="5" type="ORF">GCM10023144_16430</name>
</gene>
<feature type="binding site" evidence="2">
    <location>
        <position position="217"/>
    </location>
    <ligand>
        <name>Mg(2+)</name>
        <dbReference type="ChEBI" id="CHEBI:18420"/>
        <label>5</label>
    </ligand>
</feature>
<keyword evidence="1 2" id="KW-0784">Thiamine biosynthesis</keyword>
<evidence type="ECO:0000259" key="3">
    <source>
        <dbReference type="Pfam" id="PF00586"/>
    </source>
</evidence>
<feature type="domain" description="PurM-like C-terminal" evidence="4">
    <location>
        <begin position="152"/>
        <end position="306"/>
    </location>
</feature>
<dbReference type="NCBIfam" id="TIGR01379">
    <property type="entry name" value="thiL"/>
    <property type="match status" value="1"/>
</dbReference>
<evidence type="ECO:0000313" key="5">
    <source>
        <dbReference type="EMBL" id="GAA4329523.1"/>
    </source>
</evidence>
<dbReference type="SUPFAM" id="SSF56042">
    <property type="entry name" value="PurM C-terminal domain-like"/>
    <property type="match status" value="1"/>
</dbReference>
<feature type="binding site" evidence="2">
    <location>
        <position position="118"/>
    </location>
    <ligand>
        <name>Mg(2+)</name>
        <dbReference type="ChEBI" id="CHEBI:18420"/>
        <label>1</label>
    </ligand>
</feature>
<feature type="binding site" evidence="2">
    <location>
        <position position="71"/>
    </location>
    <ligand>
        <name>Mg(2+)</name>
        <dbReference type="ChEBI" id="CHEBI:18420"/>
        <label>3</label>
    </ligand>
</feature>
<dbReference type="EC" id="2.7.4.16" evidence="2"/>
<feature type="binding site" evidence="2">
    <location>
        <position position="41"/>
    </location>
    <ligand>
        <name>Mg(2+)</name>
        <dbReference type="ChEBI" id="CHEBI:18420"/>
        <label>4</label>
    </ligand>
</feature>
<feature type="binding site" evidence="2">
    <location>
        <position position="27"/>
    </location>
    <ligand>
        <name>Mg(2+)</name>
        <dbReference type="ChEBI" id="CHEBI:18420"/>
        <label>4</label>
    </ligand>
</feature>
<accession>A0ABP8GTT1</accession>
<feature type="binding site" evidence="2">
    <location>
        <position position="264"/>
    </location>
    <ligand>
        <name>substrate</name>
    </ligand>
</feature>
<feature type="binding site" evidence="2">
    <location>
        <position position="320"/>
    </location>
    <ligand>
        <name>substrate</name>
    </ligand>
</feature>
<dbReference type="GO" id="GO:0016301">
    <property type="term" value="F:kinase activity"/>
    <property type="evidence" value="ECO:0007669"/>
    <property type="project" value="UniProtKB-KW"/>
</dbReference>
<keyword evidence="2" id="KW-0460">Magnesium</keyword>
<dbReference type="PANTHER" id="PTHR30270:SF0">
    <property type="entry name" value="THIAMINE-MONOPHOSPHATE KINASE"/>
    <property type="match status" value="1"/>
</dbReference>
<evidence type="ECO:0000259" key="4">
    <source>
        <dbReference type="Pfam" id="PF02769"/>
    </source>
</evidence>
<dbReference type="PANTHER" id="PTHR30270">
    <property type="entry name" value="THIAMINE-MONOPHOSPHATE KINASE"/>
    <property type="match status" value="1"/>
</dbReference>
<evidence type="ECO:0000256" key="1">
    <source>
        <dbReference type="ARBA" id="ARBA00022977"/>
    </source>
</evidence>
<dbReference type="Pfam" id="PF00586">
    <property type="entry name" value="AIRS"/>
    <property type="match status" value="1"/>
</dbReference>
<comment type="catalytic activity">
    <reaction evidence="2">
        <text>thiamine phosphate + ATP = thiamine diphosphate + ADP</text>
        <dbReference type="Rhea" id="RHEA:15913"/>
        <dbReference type="ChEBI" id="CHEBI:30616"/>
        <dbReference type="ChEBI" id="CHEBI:37575"/>
        <dbReference type="ChEBI" id="CHEBI:58937"/>
        <dbReference type="ChEBI" id="CHEBI:456216"/>
        <dbReference type="EC" id="2.7.4.16"/>
    </reaction>
</comment>
<dbReference type="Proteomes" id="UP001501671">
    <property type="component" value="Unassembled WGS sequence"/>
</dbReference>
<dbReference type="Gene3D" id="3.90.650.10">
    <property type="entry name" value="PurM-like C-terminal domain"/>
    <property type="match status" value="1"/>
</dbReference>
<feature type="binding site" evidence="2">
    <location>
        <position position="214"/>
    </location>
    <ligand>
        <name>Mg(2+)</name>
        <dbReference type="ChEBI" id="CHEBI:18420"/>
        <label>3</label>
    </ligand>
</feature>
<comment type="function">
    <text evidence="2">Catalyzes the ATP-dependent phosphorylation of thiamine-monophosphate (TMP) to form thiamine-pyrophosphate (TPP), the active form of vitamin B1.</text>
</comment>
<dbReference type="HAMAP" id="MF_02128">
    <property type="entry name" value="TMP_kinase"/>
    <property type="match status" value="1"/>
</dbReference>
<keyword evidence="2 5" id="KW-0418">Kinase</keyword>
<evidence type="ECO:0000313" key="6">
    <source>
        <dbReference type="Proteomes" id="UP001501671"/>
    </source>
</evidence>
<feature type="binding site" evidence="2">
    <location>
        <position position="27"/>
    </location>
    <ligand>
        <name>Mg(2+)</name>
        <dbReference type="ChEBI" id="CHEBI:18420"/>
        <label>3</label>
    </ligand>
</feature>
<keyword evidence="2" id="KW-0547">Nucleotide-binding</keyword>